<sequence length="102" mass="11149">MYRLVVNYHHPADPDAFMEHYRSVHAPLAKRMPDLAAYTYGVCESLDGSKPEYFLTAVLDWPTKEAALASLGSPQGQEGTGDLANFAQAGVAIVTYETETVI</sequence>
<dbReference type="NCBIfam" id="TIGR02118">
    <property type="entry name" value="EthD family reductase"/>
    <property type="match status" value="1"/>
</dbReference>
<dbReference type="Proteomes" id="UP001500804">
    <property type="component" value="Unassembled WGS sequence"/>
</dbReference>
<gene>
    <name evidence="2" type="ORF">GCM10023320_66190</name>
</gene>
<dbReference type="Pfam" id="PF07110">
    <property type="entry name" value="EthD"/>
    <property type="match status" value="1"/>
</dbReference>
<evidence type="ECO:0000313" key="2">
    <source>
        <dbReference type="EMBL" id="GAA5135917.1"/>
    </source>
</evidence>
<accession>A0ABP9NWM8</accession>
<reference evidence="3" key="1">
    <citation type="journal article" date="2019" name="Int. J. Syst. Evol. Microbiol.">
        <title>The Global Catalogue of Microorganisms (GCM) 10K type strain sequencing project: providing services to taxonomists for standard genome sequencing and annotation.</title>
        <authorList>
            <consortium name="The Broad Institute Genomics Platform"/>
            <consortium name="The Broad Institute Genome Sequencing Center for Infectious Disease"/>
            <person name="Wu L."/>
            <person name="Ma J."/>
        </authorList>
    </citation>
    <scope>NUCLEOTIDE SEQUENCE [LARGE SCALE GENOMIC DNA]</scope>
    <source>
        <strain evidence="3">JCM 18302</strain>
    </source>
</reference>
<evidence type="ECO:0000313" key="3">
    <source>
        <dbReference type="Proteomes" id="UP001500804"/>
    </source>
</evidence>
<dbReference type="RefSeq" id="WP_345610584.1">
    <property type="nucleotide sequence ID" value="NZ_BAABJO010000033.1"/>
</dbReference>
<evidence type="ECO:0000259" key="1">
    <source>
        <dbReference type="Pfam" id="PF07110"/>
    </source>
</evidence>
<name>A0ABP9NWM8_9PSEU</name>
<feature type="domain" description="EthD" evidence="1">
    <location>
        <begin position="10"/>
        <end position="88"/>
    </location>
</feature>
<proteinExistence type="predicted"/>
<keyword evidence="3" id="KW-1185">Reference proteome</keyword>
<dbReference type="EMBL" id="BAABJO010000033">
    <property type="protein sequence ID" value="GAA5135917.1"/>
    <property type="molecule type" value="Genomic_DNA"/>
</dbReference>
<dbReference type="Gene3D" id="3.30.70.100">
    <property type="match status" value="1"/>
</dbReference>
<comment type="caution">
    <text evidence="2">The sequence shown here is derived from an EMBL/GenBank/DDBJ whole genome shotgun (WGS) entry which is preliminary data.</text>
</comment>
<organism evidence="2 3">
    <name type="scientific">Pseudonocardia adelaidensis</name>
    <dbReference type="NCBI Taxonomy" id="648754"/>
    <lineage>
        <taxon>Bacteria</taxon>
        <taxon>Bacillati</taxon>
        <taxon>Actinomycetota</taxon>
        <taxon>Actinomycetes</taxon>
        <taxon>Pseudonocardiales</taxon>
        <taxon>Pseudonocardiaceae</taxon>
        <taxon>Pseudonocardia</taxon>
    </lineage>
</organism>
<protein>
    <recommendedName>
        <fullName evidence="1">EthD domain-containing protein</fullName>
    </recommendedName>
</protein>
<dbReference type="InterPro" id="IPR011008">
    <property type="entry name" value="Dimeric_a/b-barrel"/>
</dbReference>
<dbReference type="InterPro" id="IPR009799">
    <property type="entry name" value="EthD_dom"/>
</dbReference>
<dbReference type="SUPFAM" id="SSF54909">
    <property type="entry name" value="Dimeric alpha+beta barrel"/>
    <property type="match status" value="1"/>
</dbReference>